<comment type="caution">
    <text evidence="2">The sequence shown here is derived from an EMBL/GenBank/DDBJ whole genome shotgun (WGS) entry which is preliminary data.</text>
</comment>
<dbReference type="Proteomes" id="UP001596390">
    <property type="component" value="Unassembled WGS sequence"/>
</dbReference>
<evidence type="ECO:0000256" key="1">
    <source>
        <dbReference type="SAM" id="Coils"/>
    </source>
</evidence>
<sequence>MSIETATNIVVDTEKDTDEVRETLAIVAQDGVIRRAAVDDAVANASMVVATAETRAELAAKKLDSAQEAATPVSDLALVSARVDNFDARLTTIEDRADNLGDAIQEVLAMREAGDLYEISRRIRRVTNVATEVQRAADDFQSEIDSFEEWLTDADRRVKELTADLDALAESVDELDDIAKIIAVDDSAPESGTAQTWVAAMVRHRVVSLMIADLRAELAALRTWAEREGGTSPSEIEPRIDEVQAKHETVGEQLSTGAEPEWHERFEDHITALDEALEAMEPPVEWAEVEAIAEEHRPAIE</sequence>
<keyword evidence="3" id="KW-1185">Reference proteome</keyword>
<gene>
    <name evidence="2" type="ORF">ACFQMK_12395</name>
</gene>
<dbReference type="AlphaFoldDB" id="A0ABD5YI88"/>
<evidence type="ECO:0000313" key="3">
    <source>
        <dbReference type="Proteomes" id="UP001596390"/>
    </source>
</evidence>
<dbReference type="Gene3D" id="1.10.287.950">
    <property type="entry name" value="Methyl-accepting chemotaxis protein"/>
    <property type="match status" value="1"/>
</dbReference>
<dbReference type="EMBL" id="JBHSZZ010000054">
    <property type="protein sequence ID" value="MFC7187669.1"/>
    <property type="molecule type" value="Genomic_DNA"/>
</dbReference>
<organism evidence="2 3">
    <name type="scientific">Halorubrum yunnanense</name>
    <dbReference type="NCBI Taxonomy" id="1526162"/>
    <lineage>
        <taxon>Archaea</taxon>
        <taxon>Methanobacteriati</taxon>
        <taxon>Methanobacteriota</taxon>
        <taxon>Stenosarchaea group</taxon>
        <taxon>Halobacteria</taxon>
        <taxon>Halobacteriales</taxon>
        <taxon>Haloferacaceae</taxon>
        <taxon>Halorubrum</taxon>
    </lineage>
</organism>
<keyword evidence="1" id="KW-0175">Coiled coil</keyword>
<reference evidence="2 3" key="1">
    <citation type="journal article" date="2019" name="Int. J. Syst. Evol. Microbiol.">
        <title>The Global Catalogue of Microorganisms (GCM) 10K type strain sequencing project: providing services to taxonomists for standard genome sequencing and annotation.</title>
        <authorList>
            <consortium name="The Broad Institute Genomics Platform"/>
            <consortium name="The Broad Institute Genome Sequencing Center for Infectious Disease"/>
            <person name="Wu L."/>
            <person name="Ma J."/>
        </authorList>
    </citation>
    <scope>NUCLEOTIDE SEQUENCE [LARGE SCALE GENOMIC DNA]</scope>
    <source>
        <strain evidence="2 3">Q85</strain>
    </source>
</reference>
<proteinExistence type="predicted"/>
<accession>A0ABD5YI88</accession>
<evidence type="ECO:0000313" key="2">
    <source>
        <dbReference type="EMBL" id="MFC7187669.1"/>
    </source>
</evidence>
<name>A0ABD5YI88_9EURY</name>
<protein>
    <submittedName>
        <fullName evidence="2">Halo transducer protein</fullName>
    </submittedName>
</protein>
<feature type="coiled-coil region" evidence="1">
    <location>
        <begin position="151"/>
        <end position="178"/>
    </location>
</feature>
<dbReference type="RefSeq" id="WP_303654985.1">
    <property type="nucleotide sequence ID" value="NZ_JAODIX010000054.1"/>
</dbReference>